<reference evidence="3" key="1">
    <citation type="journal article" date="2019" name="Int. J. Syst. Evol. Microbiol.">
        <title>The Global Catalogue of Microorganisms (GCM) 10K type strain sequencing project: providing services to taxonomists for standard genome sequencing and annotation.</title>
        <authorList>
            <consortium name="The Broad Institute Genomics Platform"/>
            <consortium name="The Broad Institute Genome Sequencing Center for Infectious Disease"/>
            <person name="Wu L."/>
            <person name="Ma J."/>
        </authorList>
    </citation>
    <scope>NUCLEOTIDE SEQUENCE [LARGE SCALE GENOMIC DNA]</scope>
    <source>
        <strain evidence="3">JCM 17906</strain>
    </source>
</reference>
<comment type="caution">
    <text evidence="2">The sequence shown here is derived from an EMBL/GenBank/DDBJ whole genome shotgun (WGS) entry which is preliminary data.</text>
</comment>
<dbReference type="EMBL" id="BAABGT010000004">
    <property type="protein sequence ID" value="GAA4536119.1"/>
    <property type="molecule type" value="Genomic_DNA"/>
</dbReference>
<sequence length="209" mass="20454">MTRALAVARYVASDAWRSQRVLIPAALQLGVLAVLFGGDPGALPAPWGASVLALYPVAAWLALTLAQTEDPVQRSVTVAAAGGPGPVAAGTLVVAVAADVLLSTLSVAWPLVATPYGASPATVLTGLLAHLAAGLAGTAVGFGCALLPRIGWSLAAGVIVVLATAVQPWLPPVGAAVAALETGSGSLIVPVGVALLLVAAGTAALARRS</sequence>
<keyword evidence="3" id="KW-1185">Reference proteome</keyword>
<feature type="transmembrane region" description="Helical" evidence="1">
    <location>
        <begin position="44"/>
        <end position="66"/>
    </location>
</feature>
<accession>A0ABP8RDB4</accession>
<feature type="transmembrane region" description="Helical" evidence="1">
    <location>
        <begin position="87"/>
        <end position="109"/>
    </location>
</feature>
<evidence type="ECO:0000313" key="2">
    <source>
        <dbReference type="EMBL" id="GAA4536119.1"/>
    </source>
</evidence>
<protein>
    <recommendedName>
        <fullName evidence="4">ABC-2 type transport system permease protein</fullName>
    </recommendedName>
</protein>
<keyword evidence="1" id="KW-0472">Membrane</keyword>
<keyword evidence="1" id="KW-1133">Transmembrane helix</keyword>
<keyword evidence="1" id="KW-0812">Transmembrane</keyword>
<feature type="transmembrane region" description="Helical" evidence="1">
    <location>
        <begin position="187"/>
        <end position="206"/>
    </location>
</feature>
<feature type="transmembrane region" description="Helical" evidence="1">
    <location>
        <begin position="121"/>
        <end position="143"/>
    </location>
</feature>
<dbReference type="RefSeq" id="WP_345411819.1">
    <property type="nucleotide sequence ID" value="NZ_BAABGT010000004.1"/>
</dbReference>
<evidence type="ECO:0000313" key="3">
    <source>
        <dbReference type="Proteomes" id="UP001501598"/>
    </source>
</evidence>
<evidence type="ECO:0008006" key="4">
    <source>
        <dbReference type="Google" id="ProtNLM"/>
    </source>
</evidence>
<feature type="transmembrane region" description="Helical" evidence="1">
    <location>
        <begin position="150"/>
        <end position="167"/>
    </location>
</feature>
<dbReference type="Proteomes" id="UP001501598">
    <property type="component" value="Unassembled WGS sequence"/>
</dbReference>
<proteinExistence type="predicted"/>
<gene>
    <name evidence="2" type="ORF">GCM10023175_02540</name>
</gene>
<organism evidence="2 3">
    <name type="scientific">Pseudonocardia xishanensis</name>
    <dbReference type="NCBI Taxonomy" id="630995"/>
    <lineage>
        <taxon>Bacteria</taxon>
        <taxon>Bacillati</taxon>
        <taxon>Actinomycetota</taxon>
        <taxon>Actinomycetes</taxon>
        <taxon>Pseudonocardiales</taxon>
        <taxon>Pseudonocardiaceae</taxon>
        <taxon>Pseudonocardia</taxon>
    </lineage>
</organism>
<feature type="transmembrane region" description="Helical" evidence="1">
    <location>
        <begin position="21"/>
        <end position="38"/>
    </location>
</feature>
<evidence type="ECO:0000256" key="1">
    <source>
        <dbReference type="SAM" id="Phobius"/>
    </source>
</evidence>
<name>A0ABP8RDB4_9PSEU</name>